<evidence type="ECO:0000313" key="1">
    <source>
        <dbReference type="EMBL" id="SFT43637.1"/>
    </source>
</evidence>
<organism evidence="1 2">
    <name type="scientific">Actinopolyspora righensis</name>
    <dbReference type="NCBI Taxonomy" id="995060"/>
    <lineage>
        <taxon>Bacteria</taxon>
        <taxon>Bacillati</taxon>
        <taxon>Actinomycetota</taxon>
        <taxon>Actinomycetes</taxon>
        <taxon>Actinopolysporales</taxon>
        <taxon>Actinopolysporaceae</taxon>
        <taxon>Actinopolyspora</taxon>
        <taxon>Actinopolyspora alba group</taxon>
    </lineage>
</organism>
<accession>A0A1I6XZQ8</accession>
<evidence type="ECO:0000313" key="2">
    <source>
        <dbReference type="Proteomes" id="UP000199165"/>
    </source>
</evidence>
<dbReference type="AlphaFoldDB" id="A0A1I6XZQ8"/>
<proteinExistence type="predicted"/>
<protein>
    <submittedName>
        <fullName evidence="1">Uncharacterized protein</fullName>
    </submittedName>
</protein>
<dbReference type="EMBL" id="FPAT01000002">
    <property type="protein sequence ID" value="SFT43637.1"/>
    <property type="molecule type" value="Genomic_DNA"/>
</dbReference>
<sequence>MSNNPIQRTVSFWRMLRSSDRSPVEPADWEGVLAKWGHQSTHGPVEHEIEGGDVLRGKIFTHENIDHLVLTKGRDDVPRQQHLSTGEVAEVPVDVEEWQVIESSFVSFLDFGNVFGFMRSAGTSPSPQAVAKWINESGVFEEKLIAEPVIDREKWERVRKAGGVSRLEIAGPTSLAPRLSGGPVEQLAALGGVGEFRFEIKLTAERSKKRSREERNKLLRMVDFLCQNVGLGELEKAKAQVFDEEGNNSEDGAVDLLKQRFSQQCSVDVTGSGSVRSITELSAFDAIMTVSKEFREDLASSVGAEFLP</sequence>
<dbReference type="STRING" id="995060.SAMN04487904_10274"/>
<gene>
    <name evidence="1" type="ORF">SAMN04487904_10274</name>
</gene>
<name>A0A1I6XZQ8_9ACTN</name>
<keyword evidence="2" id="KW-1185">Reference proteome</keyword>
<reference evidence="2" key="1">
    <citation type="submission" date="2016-10" db="EMBL/GenBank/DDBJ databases">
        <authorList>
            <person name="Varghese N."/>
            <person name="Submissions S."/>
        </authorList>
    </citation>
    <scope>NUCLEOTIDE SEQUENCE [LARGE SCALE GENOMIC DNA]</scope>
    <source>
        <strain evidence="2">DSM 45501</strain>
    </source>
</reference>
<dbReference type="Proteomes" id="UP000199165">
    <property type="component" value="Unassembled WGS sequence"/>
</dbReference>